<reference evidence="3" key="1">
    <citation type="submission" date="2025-08" db="UniProtKB">
        <authorList>
            <consortium name="RefSeq"/>
        </authorList>
    </citation>
    <scope>IDENTIFICATION</scope>
    <source>
        <tissue evidence="3">Whole body</tissue>
    </source>
</reference>
<gene>
    <name evidence="3" type="primary">LOC112452124</name>
</gene>
<dbReference type="Proteomes" id="UP000504618">
    <property type="component" value="Unplaced"/>
</dbReference>
<dbReference type="GeneID" id="112452124"/>
<feature type="compositionally biased region" description="Basic residues" evidence="1">
    <location>
        <begin position="87"/>
        <end position="100"/>
    </location>
</feature>
<dbReference type="RefSeq" id="XP_024867957.1">
    <property type="nucleotide sequence ID" value="XM_025012189.1"/>
</dbReference>
<evidence type="ECO:0000256" key="1">
    <source>
        <dbReference type="SAM" id="MobiDB-lite"/>
    </source>
</evidence>
<sequence length="100" mass="11309">MASSAGARKKQFQVHEEDNAANANANAKKTVKNNRPALAVTNQPENRRHSPRILARSGTSNKDKENQMTKTINNLKKKIINHTNNTRLKKSDRRPQKPKI</sequence>
<dbReference type="AlphaFoldDB" id="A0A6J1PEJ1"/>
<feature type="region of interest" description="Disordered" evidence="1">
    <location>
        <begin position="1"/>
        <end position="100"/>
    </location>
</feature>
<evidence type="ECO:0000313" key="2">
    <source>
        <dbReference type="Proteomes" id="UP000504618"/>
    </source>
</evidence>
<protein>
    <submittedName>
        <fullName evidence="3">Uncharacterized protein LOC112452124</fullName>
    </submittedName>
</protein>
<keyword evidence="2" id="KW-1185">Reference proteome</keyword>
<evidence type="ECO:0000313" key="3">
    <source>
        <dbReference type="RefSeq" id="XP_024867957.1"/>
    </source>
</evidence>
<proteinExistence type="predicted"/>
<name>A0A6J1PEJ1_9HYME</name>
<organism evidence="2 3">
    <name type="scientific">Temnothorax curvispinosus</name>
    <dbReference type="NCBI Taxonomy" id="300111"/>
    <lineage>
        <taxon>Eukaryota</taxon>
        <taxon>Metazoa</taxon>
        <taxon>Ecdysozoa</taxon>
        <taxon>Arthropoda</taxon>
        <taxon>Hexapoda</taxon>
        <taxon>Insecta</taxon>
        <taxon>Pterygota</taxon>
        <taxon>Neoptera</taxon>
        <taxon>Endopterygota</taxon>
        <taxon>Hymenoptera</taxon>
        <taxon>Apocrita</taxon>
        <taxon>Aculeata</taxon>
        <taxon>Formicoidea</taxon>
        <taxon>Formicidae</taxon>
        <taxon>Myrmicinae</taxon>
        <taxon>Temnothorax</taxon>
    </lineage>
</organism>
<accession>A0A6J1PEJ1</accession>